<evidence type="ECO:0000313" key="21">
    <source>
        <dbReference type="Proteomes" id="UP000238153"/>
    </source>
</evidence>
<dbReference type="Pfam" id="PF02378">
    <property type="entry name" value="PTS_EIIC"/>
    <property type="match status" value="1"/>
</dbReference>
<feature type="transmembrane region" description="Helical" evidence="17">
    <location>
        <begin position="62"/>
        <end position="80"/>
    </location>
</feature>
<dbReference type="InterPro" id="IPR003501">
    <property type="entry name" value="PTS_EIIB_2/3"/>
</dbReference>
<name>A0A2A1K9Q7_STAHA</name>
<keyword evidence="12 17" id="KW-0812">Transmembrane</keyword>
<dbReference type="STRING" id="1283.ShL2_00153"/>
<evidence type="ECO:0000256" key="8">
    <source>
        <dbReference type="ARBA" id="ARBA00022553"/>
    </source>
</evidence>
<dbReference type="CDD" id="cd05567">
    <property type="entry name" value="PTS_IIB_mannitol"/>
    <property type="match status" value="1"/>
</dbReference>
<feature type="transmembrane region" description="Helical" evidence="17">
    <location>
        <begin position="320"/>
        <end position="342"/>
    </location>
</feature>
<keyword evidence="13 17" id="KW-1133">Transmembrane helix</keyword>
<feature type="compositionally biased region" description="Low complexity" evidence="16">
    <location>
        <begin position="367"/>
        <end position="387"/>
    </location>
</feature>
<keyword evidence="9" id="KW-0762">Sugar transport</keyword>
<dbReference type="SUPFAM" id="SSF52794">
    <property type="entry name" value="PTS system IIB component-like"/>
    <property type="match status" value="1"/>
</dbReference>
<keyword evidence="8" id="KW-0597">Phosphoprotein</keyword>
<evidence type="ECO:0000313" key="20">
    <source>
        <dbReference type="EMBL" id="PPJ76024.1"/>
    </source>
</evidence>
<evidence type="ECO:0000256" key="2">
    <source>
        <dbReference type="ARBA" id="ARBA00002434"/>
    </source>
</evidence>
<keyword evidence="14 17" id="KW-0472">Membrane</keyword>
<dbReference type="PROSITE" id="PS51104">
    <property type="entry name" value="PTS_EIIC_TYPE_2"/>
    <property type="match status" value="1"/>
</dbReference>
<dbReference type="PANTHER" id="PTHR30181">
    <property type="entry name" value="MANNITOL PERMEASE IIC COMPONENT"/>
    <property type="match status" value="1"/>
</dbReference>
<dbReference type="InterPro" id="IPR029503">
    <property type="entry name" value="PTS_EIIB_mannitol"/>
</dbReference>
<gene>
    <name evidence="20" type="ORF">CV019_04315</name>
</gene>
<evidence type="ECO:0000256" key="1">
    <source>
        <dbReference type="ARBA" id="ARBA00001655"/>
    </source>
</evidence>
<evidence type="ECO:0000256" key="10">
    <source>
        <dbReference type="ARBA" id="ARBA00022679"/>
    </source>
</evidence>
<dbReference type="Pfam" id="PF02302">
    <property type="entry name" value="PTS_IIB"/>
    <property type="match status" value="1"/>
</dbReference>
<dbReference type="InterPro" id="IPR003352">
    <property type="entry name" value="PTS_EIIC"/>
</dbReference>
<keyword evidence="10" id="KW-0808">Transferase</keyword>
<dbReference type="PROSITE" id="PS51099">
    <property type="entry name" value="PTS_EIIB_TYPE_2"/>
    <property type="match status" value="1"/>
</dbReference>
<keyword evidence="11" id="KW-0598">Phosphotransferase system</keyword>
<comment type="caution">
    <text evidence="20">The sequence shown here is derived from an EMBL/GenBank/DDBJ whole genome shotgun (WGS) entry which is preliminary data.</text>
</comment>
<evidence type="ECO:0000256" key="5">
    <source>
        <dbReference type="ARBA" id="ARBA00021825"/>
    </source>
</evidence>
<evidence type="ECO:0000259" key="19">
    <source>
        <dbReference type="PROSITE" id="PS51104"/>
    </source>
</evidence>
<dbReference type="EC" id="2.7.1.197" evidence="4"/>
<evidence type="ECO:0000256" key="7">
    <source>
        <dbReference type="ARBA" id="ARBA00022475"/>
    </source>
</evidence>
<feature type="transmembrane region" description="Helical" evidence="17">
    <location>
        <begin position="31"/>
        <end position="50"/>
    </location>
</feature>
<feature type="region of interest" description="Disordered" evidence="16">
    <location>
        <begin position="355"/>
        <end position="407"/>
    </location>
</feature>
<accession>A0A2A1K9Q7</accession>
<feature type="transmembrane region" description="Helical" evidence="17">
    <location>
        <begin position="86"/>
        <end position="116"/>
    </location>
</feature>
<comment type="function">
    <text evidence="2">The phosphoenolpyruvate-dependent sugar phosphotransferase system (sugar PTS), a major carbohydrate active transport system, catalyzes the phosphorylation of incoming sugar substrates concomitantly with their translocation across the cell membrane. The enzyme II CmtAB PTS system is involved in D-mannitol transport.</text>
</comment>
<dbReference type="Gene3D" id="3.40.50.2300">
    <property type="match status" value="1"/>
</dbReference>
<feature type="domain" description="PTS EIIB type-2" evidence="18">
    <location>
        <begin position="425"/>
        <end position="519"/>
    </location>
</feature>
<evidence type="ECO:0000256" key="3">
    <source>
        <dbReference type="ARBA" id="ARBA00004651"/>
    </source>
</evidence>
<organism evidence="20 21">
    <name type="scientific">Staphylococcus haemolyticus</name>
    <dbReference type="NCBI Taxonomy" id="1283"/>
    <lineage>
        <taxon>Bacteria</taxon>
        <taxon>Bacillati</taxon>
        <taxon>Bacillota</taxon>
        <taxon>Bacilli</taxon>
        <taxon>Bacillales</taxon>
        <taxon>Staphylococcaceae</taxon>
        <taxon>Staphylococcus</taxon>
    </lineage>
</organism>
<dbReference type="InterPro" id="IPR050893">
    <property type="entry name" value="Sugar_PTS"/>
</dbReference>
<dbReference type="GO" id="GO:0090563">
    <property type="term" value="F:protein-phosphocysteine-sugar phosphotransferase activity"/>
    <property type="evidence" value="ECO:0007669"/>
    <property type="project" value="TreeGrafter"/>
</dbReference>
<protein>
    <recommendedName>
        <fullName evidence="5">PTS system mannitol-specific EIICB component</fullName>
        <ecNumber evidence="4">2.7.1.197</ecNumber>
    </recommendedName>
    <alternativeName>
        <fullName evidence="15">EIICB-Mtl</fullName>
    </alternativeName>
</protein>
<dbReference type="NCBIfam" id="TIGR00851">
    <property type="entry name" value="mtlA"/>
    <property type="match status" value="1"/>
</dbReference>
<dbReference type="InterPro" id="IPR036095">
    <property type="entry name" value="PTS_EIIB-like_sf"/>
</dbReference>
<evidence type="ECO:0000256" key="16">
    <source>
        <dbReference type="SAM" id="MobiDB-lite"/>
    </source>
</evidence>
<evidence type="ECO:0000256" key="4">
    <source>
        <dbReference type="ARBA" id="ARBA00011909"/>
    </source>
</evidence>
<dbReference type="PANTHER" id="PTHR30181:SF2">
    <property type="entry name" value="PTS SYSTEM MANNITOL-SPECIFIC EIICBA COMPONENT"/>
    <property type="match status" value="1"/>
</dbReference>
<evidence type="ECO:0000256" key="11">
    <source>
        <dbReference type="ARBA" id="ARBA00022683"/>
    </source>
</evidence>
<comment type="catalytic activity">
    <reaction evidence="1">
        <text>D-mannitol(out) + N(pros)-phospho-L-histidyl-[protein] = D-mannitol 1-phosphate(in) + L-histidyl-[protein]</text>
        <dbReference type="Rhea" id="RHEA:33363"/>
        <dbReference type="Rhea" id="RHEA-COMP:9745"/>
        <dbReference type="Rhea" id="RHEA-COMP:9746"/>
        <dbReference type="ChEBI" id="CHEBI:16899"/>
        <dbReference type="ChEBI" id="CHEBI:29979"/>
        <dbReference type="ChEBI" id="CHEBI:61381"/>
        <dbReference type="ChEBI" id="CHEBI:64837"/>
        <dbReference type="EC" id="2.7.1.197"/>
    </reaction>
</comment>
<dbReference type="InterPro" id="IPR004718">
    <property type="entry name" value="PTS_IIC_mtl"/>
</dbReference>
<comment type="subcellular location">
    <subcellularLocation>
        <location evidence="3">Cell membrane</location>
        <topology evidence="3">Multi-pass membrane protein</topology>
    </subcellularLocation>
</comment>
<evidence type="ECO:0000256" key="14">
    <source>
        <dbReference type="ARBA" id="ARBA00023136"/>
    </source>
</evidence>
<evidence type="ECO:0000256" key="13">
    <source>
        <dbReference type="ARBA" id="ARBA00022989"/>
    </source>
</evidence>
<reference evidence="20 21" key="1">
    <citation type="submission" date="2017-11" db="EMBL/GenBank/DDBJ databases">
        <authorList>
            <person name="Founou R.C."/>
            <person name="Founou L."/>
            <person name="Allam M."/>
            <person name="Ismail A."/>
            <person name="Essack S.Y."/>
        </authorList>
    </citation>
    <scope>NUCLEOTIDE SEQUENCE [LARGE SCALE GENOMIC DNA]</scope>
    <source>
        <strain evidence="20 21">G811N2B1</strain>
    </source>
</reference>
<dbReference type="Proteomes" id="UP000238153">
    <property type="component" value="Unassembled WGS sequence"/>
</dbReference>
<sequence>MAQTETQEKKGLGRKVQAFGSFLSSMIMPNIGAFIAWGFIAAIFIDNGWYPNKELSQLAGPMITYLIPLLIAFSGGRLIHDLRGGIVAATATMGVIVALPDTPMLLGAMIMGPLVGWLMKKVDQFLQPRTPQGFEMLFNNFSAGILAFIMTILGFKLLAPIMQFIMHILSVAVEFLVHLHLLPIVSIIVEPAKILFLNNAINHGVFTPLGTDQAASAGQSILFAIESNPGPGIGILLAYMIFGKGTAKATSYGAGIIHFFGGIHEIYFPYVLMRPLLFIAVILGGMTGVATYQATGFGFKSPASPGSFIVYCLNAPKGEFLHMVLGVFLAALVSFVVATLIMKLTKEPKQDLEAATAKMESTKGKKSSVSSKLTGATTGTGAAGVAANKADDEDKKEASSEDEEEDLLDNYNTEDVDAHDYSNVDHVIFACDAGMGSSAMGASMLRNKFKKAGISDVNVTNTAINQLPNNAQLVITQKTLTDRAIKQVPNAIHISVDNFLNSPRYEELLNNLKKDQDKA</sequence>
<evidence type="ECO:0000256" key="9">
    <source>
        <dbReference type="ARBA" id="ARBA00022597"/>
    </source>
</evidence>
<dbReference type="EMBL" id="PGWX01000235">
    <property type="protein sequence ID" value="PPJ76024.1"/>
    <property type="molecule type" value="Genomic_DNA"/>
</dbReference>
<evidence type="ECO:0000259" key="18">
    <source>
        <dbReference type="PROSITE" id="PS51099"/>
    </source>
</evidence>
<evidence type="ECO:0000256" key="15">
    <source>
        <dbReference type="ARBA" id="ARBA00033349"/>
    </source>
</evidence>
<dbReference type="RefSeq" id="WP_016930559.1">
    <property type="nucleotide sequence ID" value="NZ_CAJCGC010000039.1"/>
</dbReference>
<evidence type="ECO:0000256" key="17">
    <source>
        <dbReference type="SAM" id="Phobius"/>
    </source>
</evidence>
<dbReference type="FunFam" id="3.40.50.2300:FF:000047">
    <property type="entry name" value="PTS system mannitol-specific transporter subunit IICBA"/>
    <property type="match status" value="1"/>
</dbReference>
<dbReference type="AlphaFoldDB" id="A0A2A1K9Q7"/>
<evidence type="ECO:0000256" key="6">
    <source>
        <dbReference type="ARBA" id="ARBA00022448"/>
    </source>
</evidence>
<dbReference type="GO" id="GO:0009401">
    <property type="term" value="P:phosphoenolpyruvate-dependent sugar phosphotransferase system"/>
    <property type="evidence" value="ECO:0007669"/>
    <property type="project" value="UniProtKB-KW"/>
</dbReference>
<feature type="domain" description="PTS EIIC type-2" evidence="19">
    <location>
        <begin position="19"/>
        <end position="351"/>
    </location>
</feature>
<feature type="transmembrane region" description="Helical" evidence="17">
    <location>
        <begin position="276"/>
        <end position="295"/>
    </location>
</feature>
<dbReference type="InterPro" id="IPR013014">
    <property type="entry name" value="PTS_EIIC_2"/>
</dbReference>
<dbReference type="InterPro" id="IPR013011">
    <property type="entry name" value="PTS_EIIB_2"/>
</dbReference>
<evidence type="ECO:0000256" key="12">
    <source>
        <dbReference type="ARBA" id="ARBA00022692"/>
    </source>
</evidence>
<dbReference type="GO" id="GO:0005886">
    <property type="term" value="C:plasma membrane"/>
    <property type="evidence" value="ECO:0007669"/>
    <property type="project" value="UniProtKB-SubCell"/>
</dbReference>
<keyword evidence="6" id="KW-0813">Transport</keyword>
<feature type="transmembrane region" description="Helical" evidence="17">
    <location>
        <begin position="137"/>
        <end position="158"/>
    </location>
</feature>
<keyword evidence="7" id="KW-1003">Cell membrane</keyword>
<feature type="compositionally biased region" description="Basic and acidic residues" evidence="16">
    <location>
        <begin position="389"/>
        <end position="399"/>
    </location>
</feature>
<dbReference type="GO" id="GO:0022872">
    <property type="term" value="F:protein-N(PI)-phosphohistidine-mannitol phosphotransferase system transmembrane transporter activity"/>
    <property type="evidence" value="ECO:0007669"/>
    <property type="project" value="InterPro"/>
</dbReference>
<proteinExistence type="predicted"/>
<feature type="transmembrane region" description="Helical" evidence="17">
    <location>
        <begin position="164"/>
        <end position="189"/>
    </location>
</feature>